<accession>A0AAI8Z9A4</accession>
<evidence type="ECO:0000313" key="2">
    <source>
        <dbReference type="EMBL" id="CAK4034828.1"/>
    </source>
</evidence>
<sequence length="440" mass="47453">MSGLGKRDAEKDDGKEDLAMVDLLIEGVMGLVERAFTSNIDDRSEDSMDAENDYQQEMQTVVKDIPQNPSEQQKLSNQPVKHDVKNSQAGDAEDSEVDNGFDAYKRDHRENSDSAYGTLPAVSRENTVPITVPVAVSKATVFGELSKDQQDKDLGEFSDWNIDSCVRSNHEQGDSEGAGPKLECEDTSQGQGTALHLEKFEELSNLEEEQVPTADGKAISKVVQSVKSIAPALVADSEGPGEVSNLCDLAVQALVGQLDRETDAGISGTPWQNKTKSLTETTGVAYIFVGPPVMLPRPAQAPPPSYTGSTWGPVTFNIASTEESLTEDWGDLAEFAAYLDLGDIGLGEVVDPPGAGKDNNATQLQTVNEDQEWILNFRQYASAVMDWAGITESKAMRLTVPRPSVEKESAVGASSTAFKMSTQGLAKNNNNAQPTKQPQH</sequence>
<dbReference type="EMBL" id="CAVMBE010000139">
    <property type="protein sequence ID" value="CAK4034828.1"/>
    <property type="molecule type" value="Genomic_DNA"/>
</dbReference>
<proteinExistence type="predicted"/>
<organism evidence="2 3">
    <name type="scientific">Lecanosticta acicola</name>
    <dbReference type="NCBI Taxonomy" id="111012"/>
    <lineage>
        <taxon>Eukaryota</taxon>
        <taxon>Fungi</taxon>
        <taxon>Dikarya</taxon>
        <taxon>Ascomycota</taxon>
        <taxon>Pezizomycotina</taxon>
        <taxon>Dothideomycetes</taxon>
        <taxon>Dothideomycetidae</taxon>
        <taxon>Mycosphaerellales</taxon>
        <taxon>Mycosphaerellaceae</taxon>
        <taxon>Lecanosticta</taxon>
    </lineage>
</organism>
<reference evidence="2" key="1">
    <citation type="submission" date="2023-11" db="EMBL/GenBank/DDBJ databases">
        <authorList>
            <person name="Alioto T."/>
            <person name="Alioto T."/>
            <person name="Gomez Garrido J."/>
        </authorList>
    </citation>
    <scope>NUCLEOTIDE SEQUENCE</scope>
</reference>
<feature type="region of interest" description="Disordered" evidence="1">
    <location>
        <begin position="401"/>
        <end position="440"/>
    </location>
</feature>
<evidence type="ECO:0000313" key="3">
    <source>
        <dbReference type="Proteomes" id="UP001296104"/>
    </source>
</evidence>
<feature type="compositionally biased region" description="Polar residues" evidence="1">
    <location>
        <begin position="412"/>
        <end position="440"/>
    </location>
</feature>
<dbReference type="Proteomes" id="UP001296104">
    <property type="component" value="Unassembled WGS sequence"/>
</dbReference>
<comment type="caution">
    <text evidence="2">The sequence shown here is derived from an EMBL/GenBank/DDBJ whole genome shotgun (WGS) entry which is preliminary data.</text>
</comment>
<feature type="compositionally biased region" description="Basic and acidic residues" evidence="1">
    <location>
        <begin position="103"/>
        <end position="112"/>
    </location>
</feature>
<feature type="region of interest" description="Disordered" evidence="1">
    <location>
        <begin position="38"/>
        <end position="117"/>
    </location>
</feature>
<name>A0AAI8Z9A4_9PEZI</name>
<feature type="region of interest" description="Disordered" evidence="1">
    <location>
        <begin position="167"/>
        <end position="191"/>
    </location>
</feature>
<feature type="compositionally biased region" description="Polar residues" evidence="1">
    <location>
        <begin position="67"/>
        <end position="79"/>
    </location>
</feature>
<dbReference type="AlphaFoldDB" id="A0AAI8Z9A4"/>
<evidence type="ECO:0000256" key="1">
    <source>
        <dbReference type="SAM" id="MobiDB-lite"/>
    </source>
</evidence>
<protein>
    <submittedName>
        <fullName evidence="2">Uncharacterized protein</fullName>
    </submittedName>
</protein>
<gene>
    <name evidence="2" type="ORF">LECACI_7A009986</name>
</gene>
<keyword evidence="3" id="KW-1185">Reference proteome</keyword>